<evidence type="ECO:0000256" key="1">
    <source>
        <dbReference type="SAM" id="Phobius"/>
    </source>
</evidence>
<dbReference type="Proteomes" id="UP001066276">
    <property type="component" value="Chromosome 4_2"/>
</dbReference>
<evidence type="ECO:0000313" key="2">
    <source>
        <dbReference type="EMBL" id="KAJ1162927.1"/>
    </source>
</evidence>
<keyword evidence="1" id="KW-1133">Transmembrane helix</keyword>
<dbReference type="EMBL" id="JANPWB010000008">
    <property type="protein sequence ID" value="KAJ1162927.1"/>
    <property type="molecule type" value="Genomic_DNA"/>
</dbReference>
<proteinExistence type="predicted"/>
<reference evidence="2" key="1">
    <citation type="journal article" date="2022" name="bioRxiv">
        <title>Sequencing and chromosome-scale assembly of the giantPleurodeles waltlgenome.</title>
        <authorList>
            <person name="Brown T."/>
            <person name="Elewa A."/>
            <person name="Iarovenko S."/>
            <person name="Subramanian E."/>
            <person name="Araus A.J."/>
            <person name="Petzold A."/>
            <person name="Susuki M."/>
            <person name="Suzuki K.-i.T."/>
            <person name="Hayashi T."/>
            <person name="Toyoda A."/>
            <person name="Oliveira C."/>
            <person name="Osipova E."/>
            <person name="Leigh N.D."/>
            <person name="Simon A."/>
            <person name="Yun M.H."/>
        </authorList>
    </citation>
    <scope>NUCLEOTIDE SEQUENCE</scope>
    <source>
        <strain evidence="2">20211129_DDA</strain>
        <tissue evidence="2">Liver</tissue>
    </source>
</reference>
<name>A0AAV7SEE2_PLEWA</name>
<protein>
    <submittedName>
        <fullName evidence="2">Uncharacterized protein</fullName>
    </submittedName>
</protein>
<sequence length="81" mass="8921">MPWESFIGTNALPGPCPLDLACTYVGAPALTCTGAVKDIRPGMVRRRQGHQDRLQASKEENMPLISVIVWVLFPVLLMVSR</sequence>
<organism evidence="2 3">
    <name type="scientific">Pleurodeles waltl</name>
    <name type="common">Iberian ribbed newt</name>
    <dbReference type="NCBI Taxonomy" id="8319"/>
    <lineage>
        <taxon>Eukaryota</taxon>
        <taxon>Metazoa</taxon>
        <taxon>Chordata</taxon>
        <taxon>Craniata</taxon>
        <taxon>Vertebrata</taxon>
        <taxon>Euteleostomi</taxon>
        <taxon>Amphibia</taxon>
        <taxon>Batrachia</taxon>
        <taxon>Caudata</taxon>
        <taxon>Salamandroidea</taxon>
        <taxon>Salamandridae</taxon>
        <taxon>Pleurodelinae</taxon>
        <taxon>Pleurodeles</taxon>
    </lineage>
</organism>
<dbReference type="AlphaFoldDB" id="A0AAV7SEE2"/>
<keyword evidence="1" id="KW-0812">Transmembrane</keyword>
<keyword evidence="1" id="KW-0472">Membrane</keyword>
<accession>A0AAV7SEE2</accession>
<keyword evidence="3" id="KW-1185">Reference proteome</keyword>
<gene>
    <name evidence="2" type="ORF">NDU88_003391</name>
</gene>
<feature type="transmembrane region" description="Helical" evidence="1">
    <location>
        <begin position="62"/>
        <end position="79"/>
    </location>
</feature>
<comment type="caution">
    <text evidence="2">The sequence shown here is derived from an EMBL/GenBank/DDBJ whole genome shotgun (WGS) entry which is preliminary data.</text>
</comment>
<evidence type="ECO:0000313" key="3">
    <source>
        <dbReference type="Proteomes" id="UP001066276"/>
    </source>
</evidence>